<dbReference type="EMBL" id="BONF01000028">
    <property type="protein sequence ID" value="GIF83316.1"/>
    <property type="molecule type" value="Genomic_DNA"/>
</dbReference>
<dbReference type="AlphaFoldDB" id="A0A8J3JF10"/>
<dbReference type="PANTHER" id="PTHR36933">
    <property type="entry name" value="SLL0788 PROTEIN"/>
    <property type="match status" value="1"/>
</dbReference>
<dbReference type="Proteomes" id="UP000601223">
    <property type="component" value="Unassembled WGS sequence"/>
</dbReference>
<accession>A0A8J3JF10</accession>
<gene>
    <name evidence="3" type="ORF">Cba03nite_46650</name>
</gene>
<evidence type="ECO:0000313" key="3">
    <source>
        <dbReference type="EMBL" id="GIF83316.1"/>
    </source>
</evidence>
<feature type="chain" id="PRO_5039276911" evidence="1">
    <location>
        <begin position="23"/>
        <end position="199"/>
    </location>
</feature>
<keyword evidence="1" id="KW-0732">Signal</keyword>
<evidence type="ECO:0000313" key="4">
    <source>
        <dbReference type="Proteomes" id="UP000601223"/>
    </source>
</evidence>
<feature type="domain" description="DUF305" evidence="2">
    <location>
        <begin position="48"/>
        <end position="196"/>
    </location>
</feature>
<dbReference type="Pfam" id="PF03713">
    <property type="entry name" value="DUF305"/>
    <property type="match status" value="1"/>
</dbReference>
<organism evidence="3 4">
    <name type="scientific">Catellatospora bangladeshensis</name>
    <dbReference type="NCBI Taxonomy" id="310355"/>
    <lineage>
        <taxon>Bacteria</taxon>
        <taxon>Bacillati</taxon>
        <taxon>Actinomycetota</taxon>
        <taxon>Actinomycetes</taxon>
        <taxon>Micromonosporales</taxon>
        <taxon>Micromonosporaceae</taxon>
        <taxon>Catellatospora</taxon>
    </lineage>
</organism>
<reference evidence="3 4" key="1">
    <citation type="submission" date="2021-01" db="EMBL/GenBank/DDBJ databases">
        <title>Whole genome shotgun sequence of Catellatospora bangladeshensis NBRC 107357.</title>
        <authorList>
            <person name="Komaki H."/>
            <person name="Tamura T."/>
        </authorList>
    </citation>
    <scope>NUCLEOTIDE SEQUENCE [LARGE SCALE GENOMIC DNA]</scope>
    <source>
        <strain evidence="3 4">NBRC 107357</strain>
    </source>
</reference>
<proteinExistence type="predicted"/>
<dbReference type="InterPro" id="IPR012347">
    <property type="entry name" value="Ferritin-like"/>
</dbReference>
<dbReference type="PANTHER" id="PTHR36933:SF1">
    <property type="entry name" value="SLL0788 PROTEIN"/>
    <property type="match status" value="1"/>
</dbReference>
<dbReference type="RefSeq" id="WP_203749956.1">
    <property type="nucleotide sequence ID" value="NZ_BONF01000028.1"/>
</dbReference>
<name>A0A8J3JF10_9ACTN</name>
<evidence type="ECO:0000256" key="1">
    <source>
        <dbReference type="SAM" id="SignalP"/>
    </source>
</evidence>
<dbReference type="InterPro" id="IPR005183">
    <property type="entry name" value="DUF305_CopM-like"/>
</dbReference>
<protein>
    <submittedName>
        <fullName evidence="3">Lipoprotein</fullName>
    </submittedName>
</protein>
<comment type="caution">
    <text evidence="3">The sequence shown here is derived from an EMBL/GenBank/DDBJ whole genome shotgun (WGS) entry which is preliminary data.</text>
</comment>
<dbReference type="Gene3D" id="1.20.1260.10">
    <property type="match status" value="1"/>
</dbReference>
<feature type="signal peptide" evidence="1">
    <location>
        <begin position="1"/>
        <end position="22"/>
    </location>
</feature>
<evidence type="ECO:0000259" key="2">
    <source>
        <dbReference type="Pfam" id="PF03713"/>
    </source>
</evidence>
<keyword evidence="3" id="KW-0449">Lipoprotein</keyword>
<dbReference type="PROSITE" id="PS51257">
    <property type="entry name" value="PROKAR_LIPOPROTEIN"/>
    <property type="match status" value="1"/>
</dbReference>
<keyword evidence="4" id="KW-1185">Reference proteome</keyword>
<sequence>MRKLRYAAVALAAALLAGCGSATPEPVVPAAVAQTAPPAAEARYNDVDVAFLQMMVAHHGQTLEILKLARTRGTDERVALLAAAIEATQQTELEVMRGWLTGWGEPLTGSASHAAHASHSADGALPITAADEMASLRKASKAQFQVTFLNVLIGHQHNAIEMARTEAGGGVNPQAKDLANRIDRSRTEQIKQLLAMVSG</sequence>